<protein>
    <submittedName>
        <fullName evidence="2">Uncharacterized protein</fullName>
    </submittedName>
</protein>
<feature type="compositionally biased region" description="Low complexity" evidence="1">
    <location>
        <begin position="1"/>
        <end position="11"/>
    </location>
</feature>
<feature type="region of interest" description="Disordered" evidence="1">
    <location>
        <begin position="200"/>
        <end position="228"/>
    </location>
</feature>
<keyword evidence="3" id="KW-1185">Reference proteome</keyword>
<reference evidence="2 3" key="1">
    <citation type="journal article" date="2019" name="Sci. Rep.">
        <title>A multi-omics analysis of the grapevine pathogen Lasiodiplodia theobromae reveals that temperature affects the expression of virulence- and pathogenicity-related genes.</title>
        <authorList>
            <person name="Felix C."/>
            <person name="Meneses R."/>
            <person name="Goncalves M.F.M."/>
            <person name="Tilleman L."/>
            <person name="Duarte A.S."/>
            <person name="Jorrin-Novo J.V."/>
            <person name="Van de Peer Y."/>
            <person name="Deforce D."/>
            <person name="Van Nieuwerburgh F."/>
            <person name="Esteves A.C."/>
            <person name="Alves A."/>
        </authorList>
    </citation>
    <scope>NUCLEOTIDE SEQUENCE [LARGE SCALE GENOMIC DNA]</scope>
    <source>
        <strain evidence="2 3">LA-SOL3</strain>
    </source>
</reference>
<feature type="compositionally biased region" description="Basic and acidic residues" evidence="1">
    <location>
        <begin position="204"/>
        <end position="218"/>
    </location>
</feature>
<evidence type="ECO:0000313" key="2">
    <source>
        <dbReference type="EMBL" id="KAB2579140.1"/>
    </source>
</evidence>
<feature type="region of interest" description="Disordered" evidence="1">
    <location>
        <begin position="1"/>
        <end position="36"/>
    </location>
</feature>
<name>A0A5N5DNF1_9PEZI</name>
<organism evidence="2 3">
    <name type="scientific">Lasiodiplodia theobromae</name>
    <dbReference type="NCBI Taxonomy" id="45133"/>
    <lineage>
        <taxon>Eukaryota</taxon>
        <taxon>Fungi</taxon>
        <taxon>Dikarya</taxon>
        <taxon>Ascomycota</taxon>
        <taxon>Pezizomycotina</taxon>
        <taxon>Dothideomycetes</taxon>
        <taxon>Dothideomycetes incertae sedis</taxon>
        <taxon>Botryosphaeriales</taxon>
        <taxon>Botryosphaeriaceae</taxon>
        <taxon>Lasiodiplodia</taxon>
    </lineage>
</organism>
<dbReference type="OrthoDB" id="3936270at2759"/>
<evidence type="ECO:0000313" key="3">
    <source>
        <dbReference type="Proteomes" id="UP000325902"/>
    </source>
</evidence>
<proteinExistence type="predicted"/>
<sequence>MSSTKTQTTPTPSNPEPDTQVIDDFVPLPPPDQPEASPYLKTEGVFGLYAFFPASDDELLAIARACHAGLVADGAWGGPNGPTQNVLRPAPKPLWLGEEEEATVERVVAYHRDVILRSPGWGGAFFDRGHMVIAKTPDWRTEGVTMVTVEAMWLQDVGDAGEAYKRGWDEWTFRPGAVGHVIANLQIGNMGWTEFTEMDSMQPEGKEPDQRNGKRMIEMLDEGEEDEKRWAEELAKEYEERDKLVSQY</sequence>
<evidence type="ECO:0000256" key="1">
    <source>
        <dbReference type="SAM" id="MobiDB-lite"/>
    </source>
</evidence>
<dbReference type="Proteomes" id="UP000325902">
    <property type="component" value="Unassembled WGS sequence"/>
</dbReference>
<accession>A0A5N5DNF1</accession>
<comment type="caution">
    <text evidence="2">The sequence shown here is derived from an EMBL/GenBank/DDBJ whole genome shotgun (WGS) entry which is preliminary data.</text>
</comment>
<dbReference type="AlphaFoldDB" id="A0A5N5DNF1"/>
<gene>
    <name evidence="2" type="ORF">DBV05_g2080</name>
</gene>
<dbReference type="EMBL" id="VCHE01000008">
    <property type="protein sequence ID" value="KAB2579140.1"/>
    <property type="molecule type" value="Genomic_DNA"/>
</dbReference>